<evidence type="ECO:0000256" key="1">
    <source>
        <dbReference type="ARBA" id="ARBA00004370"/>
    </source>
</evidence>
<feature type="transmembrane region" description="Helical" evidence="5">
    <location>
        <begin position="41"/>
        <end position="62"/>
    </location>
</feature>
<keyword evidence="5" id="KW-0999">Mitochondrion inner membrane</keyword>
<comment type="similarity">
    <text evidence="5">Belongs to the SURF1 family.</text>
</comment>
<keyword evidence="2 5" id="KW-0812">Transmembrane</keyword>
<dbReference type="GO" id="GO:0005743">
    <property type="term" value="C:mitochondrial inner membrane"/>
    <property type="evidence" value="ECO:0007669"/>
    <property type="project" value="UniProtKB-SubCell"/>
</dbReference>
<dbReference type="PROSITE" id="PS50895">
    <property type="entry name" value="SURF1"/>
    <property type="match status" value="1"/>
</dbReference>
<sequence length="289" mass="32676">MLKSRTSLARHLFFRPHRAVHNSQCLRNEGENVYRARQLSWLNPTLVIVGFVPIFTLGLGVWQVQRLKWKVNLIDELQEKLDRDPMSLPNRVNMSAVPDFTFRKVCEHGRWDHAHTVLLGPRPRDGVLGYQVITPLMRPNGTTILVDRGFIAKQFADLTAMRKQNSDNQVEVLGMLRVSQSRNAFTPENKPGVDEWHWVDVDALAQNAGGAAAGVQPVYIEEIFEGHAGDVQTCITQGTPIGRPPNIELRNQHATYAVTWFSLSAVTSVLFASLLRRQLRSPASKMPRR</sequence>
<dbReference type="InterPro" id="IPR045214">
    <property type="entry name" value="Surf1/Surf4"/>
</dbReference>
<dbReference type="EMBL" id="ML170158">
    <property type="protein sequence ID" value="TDL28273.1"/>
    <property type="molecule type" value="Genomic_DNA"/>
</dbReference>
<comment type="function">
    <text evidence="5">Probably involved in the biogenesis of the COX complex.</text>
</comment>
<keyword evidence="7" id="KW-1185">Reference proteome</keyword>
<dbReference type="Proteomes" id="UP000294933">
    <property type="component" value="Unassembled WGS sequence"/>
</dbReference>
<name>A0A4Y7QKW0_9AGAM</name>
<comment type="subcellular location">
    <subcellularLocation>
        <location evidence="1">Membrane</location>
    </subcellularLocation>
    <subcellularLocation>
        <location evidence="5">Mitochondrion inner membrane</location>
        <topology evidence="5">Multi-pass membrane protein</topology>
    </subcellularLocation>
</comment>
<dbReference type="VEuPathDB" id="FungiDB:BD410DRAFT_354232"/>
<dbReference type="CDD" id="cd06662">
    <property type="entry name" value="SURF1"/>
    <property type="match status" value="1"/>
</dbReference>
<feature type="transmembrane region" description="Helical" evidence="5">
    <location>
        <begin position="254"/>
        <end position="275"/>
    </location>
</feature>
<evidence type="ECO:0000256" key="4">
    <source>
        <dbReference type="ARBA" id="ARBA00023136"/>
    </source>
</evidence>
<proteinExistence type="inferred from homology"/>
<evidence type="ECO:0000256" key="5">
    <source>
        <dbReference type="RuleBase" id="RU363076"/>
    </source>
</evidence>
<dbReference type="Pfam" id="PF02104">
    <property type="entry name" value="SURF1"/>
    <property type="match status" value="1"/>
</dbReference>
<keyword evidence="5" id="KW-0496">Mitochondrion</keyword>
<evidence type="ECO:0000313" key="6">
    <source>
        <dbReference type="EMBL" id="TDL28273.1"/>
    </source>
</evidence>
<dbReference type="GO" id="GO:0033617">
    <property type="term" value="P:mitochondrial respiratory chain complex IV assembly"/>
    <property type="evidence" value="ECO:0007669"/>
    <property type="project" value="TreeGrafter"/>
</dbReference>
<dbReference type="OrthoDB" id="10040024at2759"/>
<keyword evidence="3 5" id="KW-1133">Transmembrane helix</keyword>
<evidence type="ECO:0000256" key="3">
    <source>
        <dbReference type="ARBA" id="ARBA00022989"/>
    </source>
</evidence>
<dbReference type="STRING" id="50990.A0A4Y7QKW0"/>
<evidence type="ECO:0000256" key="2">
    <source>
        <dbReference type="ARBA" id="ARBA00022692"/>
    </source>
</evidence>
<dbReference type="AlphaFoldDB" id="A0A4Y7QKW0"/>
<dbReference type="PANTHER" id="PTHR23427">
    <property type="entry name" value="SURFEIT LOCUS PROTEIN"/>
    <property type="match status" value="1"/>
</dbReference>
<organism evidence="6 7">
    <name type="scientific">Rickenella mellea</name>
    <dbReference type="NCBI Taxonomy" id="50990"/>
    <lineage>
        <taxon>Eukaryota</taxon>
        <taxon>Fungi</taxon>
        <taxon>Dikarya</taxon>
        <taxon>Basidiomycota</taxon>
        <taxon>Agaricomycotina</taxon>
        <taxon>Agaricomycetes</taxon>
        <taxon>Hymenochaetales</taxon>
        <taxon>Rickenellaceae</taxon>
        <taxon>Rickenella</taxon>
    </lineage>
</organism>
<protein>
    <recommendedName>
        <fullName evidence="5">SURF1-like protein</fullName>
    </recommendedName>
</protein>
<dbReference type="InterPro" id="IPR002994">
    <property type="entry name" value="Surf1/Shy1"/>
</dbReference>
<dbReference type="PANTHER" id="PTHR23427:SF2">
    <property type="entry name" value="SURFEIT LOCUS PROTEIN 1"/>
    <property type="match status" value="1"/>
</dbReference>
<gene>
    <name evidence="6" type="ORF">BD410DRAFT_354232</name>
</gene>
<accession>A0A4Y7QKW0</accession>
<keyword evidence="4 5" id="KW-0472">Membrane</keyword>
<reference evidence="6 7" key="1">
    <citation type="submission" date="2018-06" db="EMBL/GenBank/DDBJ databases">
        <title>A transcriptomic atlas of mushroom development highlights an independent origin of complex multicellularity.</title>
        <authorList>
            <consortium name="DOE Joint Genome Institute"/>
            <person name="Krizsan K."/>
            <person name="Almasi E."/>
            <person name="Merenyi Z."/>
            <person name="Sahu N."/>
            <person name="Viragh M."/>
            <person name="Koszo T."/>
            <person name="Mondo S."/>
            <person name="Kiss B."/>
            <person name="Balint B."/>
            <person name="Kues U."/>
            <person name="Barry K."/>
            <person name="Hegedus J.C."/>
            <person name="Henrissat B."/>
            <person name="Johnson J."/>
            <person name="Lipzen A."/>
            <person name="Ohm R."/>
            <person name="Nagy I."/>
            <person name="Pangilinan J."/>
            <person name="Yan J."/>
            <person name="Xiong Y."/>
            <person name="Grigoriev I.V."/>
            <person name="Hibbett D.S."/>
            <person name="Nagy L.G."/>
        </authorList>
    </citation>
    <scope>NUCLEOTIDE SEQUENCE [LARGE SCALE GENOMIC DNA]</scope>
    <source>
        <strain evidence="6 7">SZMC22713</strain>
    </source>
</reference>
<evidence type="ECO:0000313" key="7">
    <source>
        <dbReference type="Proteomes" id="UP000294933"/>
    </source>
</evidence>